<dbReference type="EMBL" id="BONJ01000019">
    <property type="protein sequence ID" value="GIG15022.1"/>
    <property type="molecule type" value="Genomic_DNA"/>
</dbReference>
<accession>A0A8J3L9R0</accession>
<dbReference type="Gene3D" id="1.10.10.10">
    <property type="entry name" value="Winged helix-like DNA-binding domain superfamily/Winged helix DNA-binding domain"/>
    <property type="match status" value="1"/>
</dbReference>
<evidence type="ECO:0000256" key="1">
    <source>
        <dbReference type="ARBA" id="ARBA00023125"/>
    </source>
</evidence>
<dbReference type="RefSeq" id="WP_166379264.1">
    <property type="nucleotide sequence ID" value="NZ_BAAATT010000005.1"/>
</dbReference>
<dbReference type="Gene3D" id="3.40.50.2300">
    <property type="match status" value="1"/>
</dbReference>
<dbReference type="GO" id="GO:0006355">
    <property type="term" value="P:regulation of DNA-templated transcription"/>
    <property type="evidence" value="ECO:0007669"/>
    <property type="project" value="InterPro"/>
</dbReference>
<evidence type="ECO:0000313" key="4">
    <source>
        <dbReference type="EMBL" id="GIG15022.1"/>
    </source>
</evidence>
<dbReference type="SUPFAM" id="SSF46894">
    <property type="entry name" value="C-terminal effector domain of the bipartite response regulators"/>
    <property type="match status" value="1"/>
</dbReference>
<reference evidence="4" key="1">
    <citation type="submission" date="2021-01" db="EMBL/GenBank/DDBJ databases">
        <title>Whole genome shotgun sequence of Catellatospora methionotrophica NBRC 14553.</title>
        <authorList>
            <person name="Komaki H."/>
            <person name="Tamura T."/>
        </authorList>
    </citation>
    <scope>NUCLEOTIDE SEQUENCE</scope>
    <source>
        <strain evidence="4">NBRC 14553</strain>
    </source>
</reference>
<sequence>MPAEHLARRVDVALIDDHPVVLEGIQSWISRDPLQRVRVVACGSDPDAVLAGPGGDADVLVLDLNLGGVLMLDRVADLSAAGRRIVVFTHDTDEHTILAVLDRGAYAYLAKHEGAAHFVETMAAAAADRPYVTPSVAGAMWADTRGSRPQLSERELDALLLWFQGMSKASVALRMGISVHTATQYIDRVRIKYAKAGRPSPTKAALLARAIEDGLITASEVGEYRSRAADPSVDP</sequence>
<dbReference type="GO" id="GO:0000160">
    <property type="term" value="P:phosphorelay signal transduction system"/>
    <property type="evidence" value="ECO:0007669"/>
    <property type="project" value="InterPro"/>
</dbReference>
<keyword evidence="1 4" id="KW-0238">DNA-binding</keyword>
<dbReference type="Proteomes" id="UP000660339">
    <property type="component" value="Unassembled WGS sequence"/>
</dbReference>
<name>A0A8J3L9R0_9ACTN</name>
<dbReference type="GO" id="GO:0003677">
    <property type="term" value="F:DNA binding"/>
    <property type="evidence" value="ECO:0007669"/>
    <property type="project" value="UniProtKB-KW"/>
</dbReference>
<dbReference type="PROSITE" id="PS50110">
    <property type="entry name" value="RESPONSE_REGULATORY"/>
    <property type="match status" value="1"/>
</dbReference>
<dbReference type="InterPro" id="IPR039420">
    <property type="entry name" value="WalR-like"/>
</dbReference>
<dbReference type="InterPro" id="IPR016032">
    <property type="entry name" value="Sig_transdc_resp-reg_C-effctor"/>
</dbReference>
<dbReference type="AlphaFoldDB" id="A0A8J3L9R0"/>
<dbReference type="PANTHER" id="PTHR43214">
    <property type="entry name" value="TWO-COMPONENT RESPONSE REGULATOR"/>
    <property type="match status" value="1"/>
</dbReference>
<comment type="caution">
    <text evidence="4">The sequence shown here is derived from an EMBL/GenBank/DDBJ whole genome shotgun (WGS) entry which is preliminary data.</text>
</comment>
<dbReference type="InterPro" id="IPR036388">
    <property type="entry name" value="WH-like_DNA-bd_sf"/>
</dbReference>
<keyword evidence="5" id="KW-1185">Reference proteome</keyword>
<dbReference type="InterPro" id="IPR001789">
    <property type="entry name" value="Sig_transdc_resp-reg_receiver"/>
</dbReference>
<dbReference type="InterPro" id="IPR011006">
    <property type="entry name" value="CheY-like_superfamily"/>
</dbReference>
<dbReference type="SMART" id="SM00448">
    <property type="entry name" value="REC"/>
    <property type="match status" value="1"/>
</dbReference>
<evidence type="ECO:0000313" key="5">
    <source>
        <dbReference type="Proteomes" id="UP000660339"/>
    </source>
</evidence>
<feature type="modified residue" description="4-aspartylphosphate" evidence="2">
    <location>
        <position position="63"/>
    </location>
</feature>
<feature type="domain" description="Response regulatory" evidence="3">
    <location>
        <begin position="11"/>
        <end position="126"/>
    </location>
</feature>
<proteinExistence type="predicted"/>
<gene>
    <name evidence="4" type="ORF">Cme02nite_33540</name>
</gene>
<organism evidence="4 5">
    <name type="scientific">Catellatospora methionotrophica</name>
    <dbReference type="NCBI Taxonomy" id="121620"/>
    <lineage>
        <taxon>Bacteria</taxon>
        <taxon>Bacillati</taxon>
        <taxon>Actinomycetota</taxon>
        <taxon>Actinomycetes</taxon>
        <taxon>Micromonosporales</taxon>
        <taxon>Micromonosporaceae</taxon>
        <taxon>Catellatospora</taxon>
    </lineage>
</organism>
<keyword evidence="2" id="KW-0597">Phosphoprotein</keyword>
<protein>
    <submittedName>
        <fullName evidence="4">DNA-binding response regulator</fullName>
    </submittedName>
</protein>
<dbReference type="SUPFAM" id="SSF52172">
    <property type="entry name" value="CheY-like"/>
    <property type="match status" value="1"/>
</dbReference>
<dbReference type="Pfam" id="PF00072">
    <property type="entry name" value="Response_reg"/>
    <property type="match status" value="1"/>
</dbReference>
<evidence type="ECO:0000259" key="3">
    <source>
        <dbReference type="PROSITE" id="PS50110"/>
    </source>
</evidence>
<evidence type="ECO:0000256" key="2">
    <source>
        <dbReference type="PROSITE-ProRule" id="PRU00169"/>
    </source>
</evidence>